<evidence type="ECO:0000313" key="2">
    <source>
        <dbReference type="EMBL" id="AEE97464.1"/>
    </source>
</evidence>
<keyword evidence="1" id="KW-0812">Transmembrane</keyword>
<keyword evidence="3" id="KW-1185">Reference proteome</keyword>
<evidence type="ECO:0000256" key="1">
    <source>
        <dbReference type="SAM" id="Phobius"/>
    </source>
</evidence>
<dbReference type="KEGG" id="mas:Mahau_2296"/>
<evidence type="ECO:0000313" key="3">
    <source>
        <dbReference type="Proteomes" id="UP000008457"/>
    </source>
</evidence>
<keyword evidence="1" id="KW-0472">Membrane</keyword>
<reference evidence="2 3" key="2">
    <citation type="journal article" date="2011" name="Stand. Genomic Sci.">
        <title>Complete genome sequence of Mahella australiensis type strain (50-1 BON).</title>
        <authorList>
            <person name="Sikorski J."/>
            <person name="Teshima H."/>
            <person name="Nolan M."/>
            <person name="Lucas S."/>
            <person name="Hammon N."/>
            <person name="Deshpande S."/>
            <person name="Cheng J.F."/>
            <person name="Pitluck S."/>
            <person name="Liolios K."/>
            <person name="Pagani I."/>
            <person name="Ivanova N."/>
            <person name="Huntemann M."/>
            <person name="Mavromatis K."/>
            <person name="Ovchinikova G."/>
            <person name="Pati A."/>
            <person name="Tapia R."/>
            <person name="Han C."/>
            <person name="Goodwin L."/>
            <person name="Chen A."/>
            <person name="Palaniappan K."/>
            <person name="Land M."/>
            <person name="Hauser L."/>
            <person name="Ngatchou-Djao O.D."/>
            <person name="Rohde M."/>
            <person name="Pukall R."/>
            <person name="Spring S."/>
            <person name="Abt B."/>
            <person name="Goker M."/>
            <person name="Detter J.C."/>
            <person name="Woyke T."/>
            <person name="Bristow J."/>
            <person name="Markowitz V."/>
            <person name="Hugenholtz P."/>
            <person name="Eisen J.A."/>
            <person name="Kyrpides N.C."/>
            <person name="Klenk H.P."/>
            <person name="Lapidus A."/>
        </authorList>
    </citation>
    <scope>NUCLEOTIDE SEQUENCE [LARGE SCALE GENOMIC DNA]</scope>
    <source>
        <strain evidence="3">DSM 15567 / CIP 107919 / 50-1 BON</strain>
    </source>
</reference>
<dbReference type="AlphaFoldDB" id="F3ZVS0"/>
<feature type="transmembrane region" description="Helical" evidence="1">
    <location>
        <begin position="172"/>
        <end position="190"/>
    </location>
</feature>
<feature type="transmembrane region" description="Helical" evidence="1">
    <location>
        <begin position="138"/>
        <end position="160"/>
    </location>
</feature>
<dbReference type="STRING" id="697281.Mahau_2296"/>
<name>F3ZVS0_MAHA5</name>
<proteinExistence type="predicted"/>
<keyword evidence="1" id="KW-1133">Transmembrane helix</keyword>
<organism evidence="2 3">
    <name type="scientific">Mahella australiensis (strain DSM 15567 / CIP 107919 / 50-1 BON)</name>
    <dbReference type="NCBI Taxonomy" id="697281"/>
    <lineage>
        <taxon>Bacteria</taxon>
        <taxon>Bacillati</taxon>
        <taxon>Bacillota</taxon>
        <taxon>Clostridia</taxon>
        <taxon>Thermoanaerobacterales</taxon>
        <taxon>Thermoanaerobacterales Family IV. Incertae Sedis</taxon>
        <taxon>Mahella</taxon>
    </lineage>
</organism>
<feature type="transmembrane region" description="Helical" evidence="1">
    <location>
        <begin position="101"/>
        <end position="126"/>
    </location>
</feature>
<gene>
    <name evidence="2" type="ordered locus">Mahau_2296</name>
</gene>
<dbReference type="HOGENOM" id="CLU_1293111_0_0_9"/>
<sequence length="213" mass="24017">MRSLYPRADVLVRRYNVFYEQSLYVYKSYIQVYSAENIILPAVFVGDTYLSGDSEIKQKLLPLIESYVNGTRAYKEIKVGILGQDKVIDNEKERFEAFTPVGIALAGLLDGFNLCAVSMLLFFLSILVMSGRQNKELFLVGMSYIIGTFIAYFTIGIGLFKVGDIFKDAKAVMLAIYGLTIAMSIILAFFSFRDYISIKAVAIVMFAELWSMI</sequence>
<protein>
    <submittedName>
        <fullName evidence="2">Uncharacterized protein</fullName>
    </submittedName>
</protein>
<dbReference type="eggNOG" id="COG0785">
    <property type="taxonomic scope" value="Bacteria"/>
</dbReference>
<reference evidence="3" key="1">
    <citation type="submission" date="2010-11" db="EMBL/GenBank/DDBJ databases">
        <title>The complete genome of Mahella australiensis DSM 15567.</title>
        <authorList>
            <consortium name="US DOE Joint Genome Institute (JGI-PGF)"/>
            <person name="Lucas S."/>
            <person name="Copeland A."/>
            <person name="Lapidus A."/>
            <person name="Bruce D."/>
            <person name="Goodwin L."/>
            <person name="Pitluck S."/>
            <person name="Kyrpides N."/>
            <person name="Mavromatis K."/>
            <person name="Pagani I."/>
            <person name="Ivanova N."/>
            <person name="Teshima H."/>
            <person name="Brettin T."/>
            <person name="Detter J.C."/>
            <person name="Han C."/>
            <person name="Tapia R."/>
            <person name="Land M."/>
            <person name="Hauser L."/>
            <person name="Markowitz V."/>
            <person name="Cheng J.-F."/>
            <person name="Hugenholtz P."/>
            <person name="Woyke T."/>
            <person name="Wu D."/>
            <person name="Spring S."/>
            <person name="Pukall R."/>
            <person name="Steenblock K."/>
            <person name="Schneider S."/>
            <person name="Klenk H.-P."/>
            <person name="Eisen J.A."/>
        </authorList>
    </citation>
    <scope>NUCLEOTIDE SEQUENCE [LARGE SCALE GENOMIC DNA]</scope>
    <source>
        <strain evidence="3">DSM 15567 / CIP 107919 / 50-1 BON</strain>
    </source>
</reference>
<dbReference type="Proteomes" id="UP000008457">
    <property type="component" value="Chromosome"/>
</dbReference>
<accession>F3ZVS0</accession>
<dbReference type="EMBL" id="CP002360">
    <property type="protein sequence ID" value="AEE97464.1"/>
    <property type="molecule type" value="Genomic_DNA"/>
</dbReference>